<dbReference type="SUPFAM" id="SSF51905">
    <property type="entry name" value="FAD/NAD(P)-binding domain"/>
    <property type="match status" value="1"/>
</dbReference>
<dbReference type="PATRIC" id="fig|449.7.peg.518"/>
<organism evidence="1 2">
    <name type="scientific">Legionella hackeliae</name>
    <dbReference type="NCBI Taxonomy" id="449"/>
    <lineage>
        <taxon>Bacteria</taxon>
        <taxon>Pseudomonadati</taxon>
        <taxon>Pseudomonadota</taxon>
        <taxon>Gammaproteobacteria</taxon>
        <taxon>Legionellales</taxon>
        <taxon>Legionellaceae</taxon>
        <taxon>Legionella</taxon>
    </lineage>
</organism>
<sequence>MKRIVIVGCGFAGPWTALGAAKTSHDLQKESELEIVVINRSPFHGIRVRYYEEDLSSTRIPLDDLLKPVNVSYIVGEVTIYPFTNYTIIKNFRL</sequence>
<keyword evidence="2" id="KW-1185">Reference proteome</keyword>
<dbReference type="OrthoDB" id="9781621at2"/>
<dbReference type="Proteomes" id="UP000032803">
    <property type="component" value="Chromosome I"/>
</dbReference>
<dbReference type="RefSeq" id="WP_052673612.1">
    <property type="nucleotide sequence ID" value="NZ_LN681225.1"/>
</dbReference>
<dbReference type="STRING" id="449.LHA_1349"/>
<reference evidence="2" key="1">
    <citation type="submission" date="2014-09" db="EMBL/GenBank/DDBJ databases">
        <authorList>
            <person name="Gomez-Valero L."/>
        </authorList>
    </citation>
    <scope>NUCLEOTIDE SEQUENCE [LARGE SCALE GENOMIC DNA]</scope>
    <source>
        <strain evidence="2">ATCC35250</strain>
    </source>
</reference>
<dbReference type="InterPro" id="IPR036188">
    <property type="entry name" value="FAD/NAD-bd_sf"/>
</dbReference>
<dbReference type="EMBL" id="LN681225">
    <property type="protein sequence ID" value="CEK10395.1"/>
    <property type="molecule type" value="Genomic_DNA"/>
</dbReference>
<dbReference type="AlphaFoldDB" id="A0A0A8UNE3"/>
<accession>A0A0A8UNE3</accession>
<dbReference type="HOGENOM" id="CLU_2382565_0_0_6"/>
<name>A0A0A8UNE3_LEGHA</name>
<dbReference type="Gene3D" id="3.50.50.100">
    <property type="match status" value="1"/>
</dbReference>
<gene>
    <name evidence="1" type="ORF">LHA_1349</name>
</gene>
<evidence type="ECO:0000313" key="2">
    <source>
        <dbReference type="Proteomes" id="UP000032803"/>
    </source>
</evidence>
<evidence type="ECO:0000313" key="1">
    <source>
        <dbReference type="EMBL" id="CEK10395.1"/>
    </source>
</evidence>
<dbReference type="KEGG" id="lha:LHA_1349"/>
<evidence type="ECO:0008006" key="3">
    <source>
        <dbReference type="Google" id="ProtNLM"/>
    </source>
</evidence>
<proteinExistence type="predicted"/>
<protein>
    <recommendedName>
        <fullName evidence="3">FAD/NAD(P)-binding domain-containing protein</fullName>
    </recommendedName>
</protein>